<name>X5A2G4_9BACL</name>
<dbReference type="RefSeq" id="WP_025336044.1">
    <property type="nucleotide sequence ID" value="NZ_CP004078.1"/>
</dbReference>
<dbReference type="GO" id="GO:0097176">
    <property type="term" value="P:epoxide metabolic process"/>
    <property type="evidence" value="ECO:0007669"/>
    <property type="project" value="TreeGrafter"/>
</dbReference>
<dbReference type="STRING" id="1268072.PSAB_18345"/>
<feature type="active site" description="Proton acceptor" evidence="4">
    <location>
        <position position="359"/>
    </location>
</feature>
<keyword evidence="3 6" id="KW-0378">Hydrolase</keyword>
<feature type="domain" description="Epoxide hydrolase N-terminal" evidence="5">
    <location>
        <begin position="4"/>
        <end position="107"/>
    </location>
</feature>
<keyword evidence="7" id="KW-1185">Reference proteome</keyword>
<dbReference type="InterPro" id="IPR000639">
    <property type="entry name" value="Epox_hydrolase-like"/>
</dbReference>
<protein>
    <submittedName>
        <fullName evidence="6">Epoxide hydrolase domain-containing protein</fullName>
    </submittedName>
</protein>
<evidence type="ECO:0000256" key="1">
    <source>
        <dbReference type="ARBA" id="ARBA00010088"/>
    </source>
</evidence>
<accession>X5A2G4</accession>
<dbReference type="Pfam" id="PF06441">
    <property type="entry name" value="EHN"/>
    <property type="match status" value="1"/>
</dbReference>
<dbReference type="EMBL" id="CP004078">
    <property type="protein sequence ID" value="AHV98563.1"/>
    <property type="molecule type" value="Genomic_DNA"/>
</dbReference>
<dbReference type="PIRSF" id="PIRSF001112">
    <property type="entry name" value="Epoxide_hydrolase"/>
    <property type="match status" value="1"/>
</dbReference>
<organism evidence="6 7">
    <name type="scientific">Paenibacillus sabinae T27</name>
    <dbReference type="NCBI Taxonomy" id="1268072"/>
    <lineage>
        <taxon>Bacteria</taxon>
        <taxon>Bacillati</taxon>
        <taxon>Bacillota</taxon>
        <taxon>Bacilli</taxon>
        <taxon>Bacillales</taxon>
        <taxon>Paenibacillaceae</taxon>
        <taxon>Paenibacillus</taxon>
    </lineage>
</organism>
<evidence type="ECO:0000256" key="3">
    <source>
        <dbReference type="ARBA" id="ARBA00022801"/>
    </source>
</evidence>
<dbReference type="HOGENOM" id="CLU_019414_0_1_9"/>
<dbReference type="OrthoDB" id="9780765at2"/>
<gene>
    <name evidence="6" type="ORF">PSAB_18345</name>
</gene>
<dbReference type="Proteomes" id="UP000019772">
    <property type="component" value="Chromosome"/>
</dbReference>
<evidence type="ECO:0000313" key="6">
    <source>
        <dbReference type="EMBL" id="AHV98563.1"/>
    </source>
</evidence>
<evidence type="ECO:0000256" key="4">
    <source>
        <dbReference type="PIRSR" id="PIRSR001112-1"/>
    </source>
</evidence>
<feature type="active site" description="Nucleophile" evidence="4">
    <location>
        <position position="178"/>
    </location>
</feature>
<feature type="active site" description="Proton donor" evidence="4">
    <location>
        <position position="308"/>
    </location>
</feature>
<dbReference type="InterPro" id="IPR016292">
    <property type="entry name" value="Epoxide_hydrolase"/>
</dbReference>
<dbReference type="PATRIC" id="fig|1268072.3.peg.3785"/>
<dbReference type="KEGG" id="psab:PSAB_18345"/>
<comment type="similarity">
    <text evidence="1">Belongs to the peptidase S33 family.</text>
</comment>
<dbReference type="PRINTS" id="PR00412">
    <property type="entry name" value="EPOXHYDRLASE"/>
</dbReference>
<reference evidence="6 7" key="1">
    <citation type="journal article" date="2014" name="PLoS Genet.">
        <title>Comparative Genomic Analysis of N2-Fixing and Non-N2-Fixing Paenibacillus spp.: Organization, Evolution and Expression of the Nitrogen Fixation Genes.</title>
        <authorList>
            <person name="Xie J.B."/>
            <person name="Du Z."/>
            <person name="Bai L."/>
            <person name="Tian C."/>
            <person name="Zhang Y."/>
            <person name="Xie J.Y."/>
            <person name="Wang T."/>
            <person name="Liu X."/>
            <person name="Chen X."/>
            <person name="Cheng Q."/>
            <person name="Chen S."/>
            <person name="Li J."/>
        </authorList>
    </citation>
    <scope>NUCLEOTIDE SEQUENCE [LARGE SCALE GENOMIC DNA]</scope>
    <source>
        <strain evidence="6 7">T27</strain>
    </source>
</reference>
<dbReference type="PANTHER" id="PTHR21661">
    <property type="entry name" value="EPOXIDE HYDROLASE 1-RELATED"/>
    <property type="match status" value="1"/>
</dbReference>
<proteinExistence type="inferred from homology"/>
<evidence type="ECO:0000256" key="2">
    <source>
        <dbReference type="ARBA" id="ARBA00022797"/>
    </source>
</evidence>
<dbReference type="eggNOG" id="COG0596">
    <property type="taxonomic scope" value="Bacteria"/>
</dbReference>
<dbReference type="InterPro" id="IPR010497">
    <property type="entry name" value="Epoxide_hydro_N"/>
</dbReference>
<evidence type="ECO:0000313" key="7">
    <source>
        <dbReference type="Proteomes" id="UP000019772"/>
    </source>
</evidence>
<dbReference type="GO" id="GO:0004301">
    <property type="term" value="F:epoxide hydrolase activity"/>
    <property type="evidence" value="ECO:0007669"/>
    <property type="project" value="TreeGrafter"/>
</dbReference>
<evidence type="ECO:0000259" key="5">
    <source>
        <dbReference type="Pfam" id="PF06441"/>
    </source>
</evidence>
<keyword evidence="2" id="KW-0058">Aromatic hydrocarbons catabolism</keyword>
<sequence>MTVERFRIHVSDNILDDLKERLHRVRWPDQLEGSGWERGTDLYELQSLVSYWRDQYDWRAQEAELNRFSQYRCTIDGIDVHFVHERGKGPNPIPIILTHGWPDSYLRYHKIISLLTDPESHGGRPEDAFDVIVPSLPGFGFSGRPTQPGFNNLTVSEMWVKLMTSVLGYSRFVAAGGDIGSGVTRNLAANHPELLYGIHLTDVGIIRDLLSAHNEDALTEEERQYKISASRWIAQEGGYMSLQSTKPQTLAYGLSDSPAGLAGWILEKFRAWSDCKGNLLQKFSEDDLLTAIMIYWVTNTIGSSTRIYYENSHTLPPLGRIEVPAGIAIFPADIALPPKSWIMRNLNVTRWSEMPSGGHFTAMEEPERMADDIRAFCRPFRAENNQ</sequence>
<dbReference type="PANTHER" id="PTHR21661:SF35">
    <property type="entry name" value="EPOXIDE HYDROLASE"/>
    <property type="match status" value="1"/>
</dbReference>
<dbReference type="InterPro" id="IPR029058">
    <property type="entry name" value="AB_hydrolase_fold"/>
</dbReference>
<dbReference type="SUPFAM" id="SSF53474">
    <property type="entry name" value="alpha/beta-Hydrolases"/>
    <property type="match status" value="1"/>
</dbReference>
<dbReference type="Gene3D" id="3.40.50.1820">
    <property type="entry name" value="alpha/beta hydrolase"/>
    <property type="match status" value="1"/>
</dbReference>
<dbReference type="AlphaFoldDB" id="X5A2G4"/>